<keyword evidence="2" id="KW-1185">Reference proteome</keyword>
<protein>
    <submittedName>
        <fullName evidence="1">Uncharacterized protein</fullName>
    </submittedName>
</protein>
<dbReference type="Proteomes" id="UP000316128">
    <property type="component" value="Segment"/>
</dbReference>
<dbReference type="EMBL" id="MK804893">
    <property type="protein sequence ID" value="QDB74053.1"/>
    <property type="molecule type" value="Genomic_DNA"/>
</dbReference>
<accession>A0A4Y5TXB8</accession>
<reference evidence="1 2" key="1">
    <citation type="submission" date="2019-04" db="EMBL/GenBank/DDBJ databases">
        <title>Nine Novel Phages from a Plateau Lake in Southwest China Provide Insights into Aeromonas Phage Diversity.</title>
        <authorList>
            <person name="Xiao W."/>
            <person name="Bai M."/>
            <person name="Wang Y."/>
            <person name="Cui X."/>
        </authorList>
    </citation>
    <scope>NUCLEOTIDE SEQUENCE [LARGE SCALE GENOMIC DNA]</scope>
</reference>
<evidence type="ECO:0000313" key="1">
    <source>
        <dbReference type="EMBL" id="QDB74053.1"/>
    </source>
</evidence>
<sequence length="190" mass="20955">MAILSSSQSSTIIPPEVFSGNRAINIQFYEESNKKLGSQWEASRRLINVGLNQKFYSIIKTRTLPIDLKSRFFTFTGAGVIARFYVGFTPVTLPTPDPVYSLRHGQPAFRDFDIYTIPVAPASLGTKWAADIFAEGNASNQSKGSVGTSYGSGWIIEPNQEILLEIESLEAAQNISARLEMYNGLLDLPL</sequence>
<evidence type="ECO:0000313" key="2">
    <source>
        <dbReference type="Proteomes" id="UP000316128"/>
    </source>
</evidence>
<name>A0A4Y5TXB8_9CAUD</name>
<gene>
    <name evidence="1" type="ORF">2L372D_139</name>
</gene>
<organism evidence="1 2">
    <name type="scientific">Aeromonas phage 2L372D</name>
    <dbReference type="NCBI Taxonomy" id="2588097"/>
    <lineage>
        <taxon>Viruses</taxon>
        <taxon>Duplodnaviria</taxon>
        <taxon>Heunggongvirae</taxon>
        <taxon>Uroviricota</taxon>
        <taxon>Caudoviricetes</taxon>
        <taxon>Plateaulakevirus</taxon>
        <taxon>Plateaulakevirus pv2L372D</taxon>
    </lineage>
</organism>
<proteinExistence type="predicted"/>